<feature type="binding site" evidence="4">
    <location>
        <begin position="124"/>
        <end position="125"/>
    </location>
    <ligand>
        <name>acetyl-CoA</name>
        <dbReference type="ChEBI" id="CHEBI:57288"/>
    </ligand>
</feature>
<sequence length="418" mass="45617">MSPAPHLSTPELTYVEDDTFDPWLRAVARGFQEEFHADETGLDRAVFANDRSFGFAVDGRWVATCGALSRALVVPGGASVPTAAVTVVTVHAPYRRRGLLTAMMRHQLEDVARRGEPLATLWASESLIYGRFGYGPAVTRAVLSGQTRKLDFLPDVRTAGSVDEVTREEFLALAAPLHERLRSSRPGTMARTGERGWDFATYDAEHVRGGASELRHVVHYDEAGQADGFATYRYKEEDDGAETASEVRIGELWAEEPTAHAGLWRYLLDLDLVRRFRLRSGPVDEPLRLLVRDARAVGTQVLDGLYVRVVDVAAALRARTYAAPLDVVLGVDDPLLPANSGRWRLTAAGQGAAATVERVDTEPDVSLGVLELGTVYLGGTRLSELHRVARVTEHTPGAVAAASVAFATDRAPWCPDFF</sequence>
<dbReference type="OrthoDB" id="8399956at2"/>
<evidence type="ECO:0000256" key="3">
    <source>
        <dbReference type="ARBA" id="ARBA00023315"/>
    </source>
</evidence>
<proteinExistence type="inferred from homology"/>
<dbReference type="Pfam" id="PF17668">
    <property type="entry name" value="Acetyltransf_17"/>
    <property type="match status" value="1"/>
</dbReference>
<dbReference type="InterPro" id="IPR041380">
    <property type="entry name" value="Acetyltransf_17"/>
</dbReference>
<dbReference type="Gene3D" id="3.40.630.30">
    <property type="match status" value="2"/>
</dbReference>
<evidence type="ECO:0000313" key="7">
    <source>
        <dbReference type="Proteomes" id="UP000198859"/>
    </source>
</evidence>
<dbReference type="InterPro" id="IPR000182">
    <property type="entry name" value="GNAT_dom"/>
</dbReference>
<dbReference type="CDD" id="cd04301">
    <property type="entry name" value="NAT_SF"/>
    <property type="match status" value="1"/>
</dbReference>
<feature type="binding site" evidence="4">
    <location>
        <begin position="88"/>
        <end position="90"/>
    </location>
    <ligand>
        <name>acetyl-CoA</name>
        <dbReference type="ChEBI" id="CHEBI:57288"/>
    </ligand>
</feature>
<comment type="similarity">
    <text evidence="1 4">Belongs to the acetyltransferase Eis family.</text>
</comment>
<dbReference type="GO" id="GO:0034069">
    <property type="term" value="F:aminoglycoside N-acetyltransferase activity"/>
    <property type="evidence" value="ECO:0007669"/>
    <property type="project" value="TreeGrafter"/>
</dbReference>
<dbReference type="AlphaFoldDB" id="A0A1H1UK42"/>
<dbReference type="SUPFAM" id="SSF55718">
    <property type="entry name" value="SCP-like"/>
    <property type="match status" value="1"/>
</dbReference>
<dbReference type="InterPro" id="IPR016181">
    <property type="entry name" value="Acyl_CoA_acyltransferase"/>
</dbReference>
<gene>
    <name evidence="6" type="ORF">SAMN04488570_2549</name>
</gene>
<evidence type="ECO:0000313" key="6">
    <source>
        <dbReference type="EMBL" id="SDS72858.1"/>
    </source>
</evidence>
<dbReference type="PANTHER" id="PTHR37817:SF1">
    <property type="entry name" value="N-ACETYLTRANSFERASE EIS"/>
    <property type="match status" value="1"/>
</dbReference>
<name>A0A1H1UK42_9ACTN</name>
<dbReference type="InterPro" id="IPR022902">
    <property type="entry name" value="NAcTrfase_Eis"/>
</dbReference>
<feature type="active site" description="Proton donor" evidence="4">
    <location>
        <position position="129"/>
    </location>
</feature>
<keyword evidence="7" id="KW-1185">Reference proteome</keyword>
<dbReference type="InterPro" id="IPR051554">
    <property type="entry name" value="Acetyltransferase_Eis"/>
</dbReference>
<dbReference type="InterPro" id="IPR025559">
    <property type="entry name" value="Eis_dom"/>
</dbReference>
<protein>
    <submittedName>
        <fullName evidence="6">Predicted acetyltransferase</fullName>
    </submittedName>
</protein>
<comment type="subunit">
    <text evidence="4">Homohexamer; trimer of dimers.</text>
</comment>
<organism evidence="6 7">
    <name type="scientific">Nocardioides scoriae</name>
    <dbReference type="NCBI Taxonomy" id="642780"/>
    <lineage>
        <taxon>Bacteria</taxon>
        <taxon>Bacillati</taxon>
        <taxon>Actinomycetota</taxon>
        <taxon>Actinomycetes</taxon>
        <taxon>Propionibacteriales</taxon>
        <taxon>Nocardioidaceae</taxon>
        <taxon>Nocardioides</taxon>
    </lineage>
</organism>
<dbReference type="Pfam" id="PF13527">
    <property type="entry name" value="Acetyltransf_9"/>
    <property type="match status" value="1"/>
</dbReference>
<dbReference type="SUPFAM" id="SSF55729">
    <property type="entry name" value="Acyl-CoA N-acyltransferases (Nat)"/>
    <property type="match status" value="1"/>
</dbReference>
<reference evidence="7" key="1">
    <citation type="submission" date="2016-10" db="EMBL/GenBank/DDBJ databases">
        <authorList>
            <person name="Varghese N."/>
            <person name="Submissions S."/>
        </authorList>
    </citation>
    <scope>NUCLEOTIDE SEQUENCE [LARGE SCALE GENOMIC DNA]</scope>
    <source>
        <strain evidence="7">DSM 22127</strain>
    </source>
</reference>
<dbReference type="NCBIfam" id="NF002367">
    <property type="entry name" value="PRK01346.1-4"/>
    <property type="match status" value="1"/>
</dbReference>
<evidence type="ECO:0000256" key="1">
    <source>
        <dbReference type="ARBA" id="ARBA00009213"/>
    </source>
</evidence>
<dbReference type="HAMAP" id="MF_01812">
    <property type="entry name" value="Eis"/>
    <property type="match status" value="1"/>
</dbReference>
<evidence type="ECO:0000256" key="4">
    <source>
        <dbReference type="HAMAP-Rule" id="MF_01812"/>
    </source>
</evidence>
<dbReference type="GO" id="GO:0030649">
    <property type="term" value="P:aminoglycoside antibiotic catabolic process"/>
    <property type="evidence" value="ECO:0007669"/>
    <property type="project" value="TreeGrafter"/>
</dbReference>
<dbReference type="PROSITE" id="PS51186">
    <property type="entry name" value="GNAT"/>
    <property type="match status" value="1"/>
</dbReference>
<dbReference type="InterPro" id="IPR036527">
    <property type="entry name" value="SCP2_sterol-bd_dom_sf"/>
</dbReference>
<dbReference type="Proteomes" id="UP000198859">
    <property type="component" value="Chromosome I"/>
</dbReference>
<evidence type="ECO:0000256" key="2">
    <source>
        <dbReference type="ARBA" id="ARBA00022679"/>
    </source>
</evidence>
<dbReference type="EMBL" id="LT629757">
    <property type="protein sequence ID" value="SDS72858.1"/>
    <property type="molecule type" value="Genomic_DNA"/>
</dbReference>
<feature type="domain" description="N-acetyltransferase" evidence="5">
    <location>
        <begin position="1"/>
        <end position="160"/>
    </location>
</feature>
<accession>A0A1H1UK42</accession>
<dbReference type="PANTHER" id="PTHR37817">
    <property type="entry name" value="N-ACETYLTRANSFERASE EIS"/>
    <property type="match status" value="1"/>
</dbReference>
<keyword evidence="3 4" id="KW-0012">Acyltransferase</keyword>
<dbReference type="Gene3D" id="3.30.1050.10">
    <property type="entry name" value="SCP2 sterol-binding domain"/>
    <property type="match status" value="1"/>
</dbReference>
<dbReference type="RefSeq" id="WP_091730245.1">
    <property type="nucleotide sequence ID" value="NZ_LT629757.1"/>
</dbReference>
<evidence type="ECO:0000259" key="5">
    <source>
        <dbReference type="PROSITE" id="PS51186"/>
    </source>
</evidence>
<feature type="active site" description="Proton acceptor; via carboxylate" evidence="4">
    <location>
        <position position="418"/>
    </location>
</feature>
<feature type="binding site" evidence="4">
    <location>
        <begin position="96"/>
        <end position="101"/>
    </location>
    <ligand>
        <name>acetyl-CoA</name>
        <dbReference type="ChEBI" id="CHEBI:57288"/>
    </ligand>
</feature>
<dbReference type="Pfam" id="PF13530">
    <property type="entry name" value="SCP2_2"/>
    <property type="match status" value="1"/>
</dbReference>
<dbReference type="STRING" id="642780.SAMN04488570_2549"/>
<keyword evidence="2 4" id="KW-0808">Transferase</keyword>